<sequence>MMSSWQAESSLGNACPIACCPAGLMVPSWYWLGSGSCNSP</sequence>
<organism evidence="1">
    <name type="scientific">Anguilla anguilla</name>
    <name type="common">European freshwater eel</name>
    <name type="synonym">Muraena anguilla</name>
    <dbReference type="NCBI Taxonomy" id="7936"/>
    <lineage>
        <taxon>Eukaryota</taxon>
        <taxon>Metazoa</taxon>
        <taxon>Chordata</taxon>
        <taxon>Craniata</taxon>
        <taxon>Vertebrata</taxon>
        <taxon>Euteleostomi</taxon>
        <taxon>Actinopterygii</taxon>
        <taxon>Neopterygii</taxon>
        <taxon>Teleostei</taxon>
        <taxon>Anguilliformes</taxon>
        <taxon>Anguillidae</taxon>
        <taxon>Anguilla</taxon>
    </lineage>
</organism>
<accession>A0A0E9TUL8</accession>
<name>A0A0E9TUL8_ANGAN</name>
<proteinExistence type="predicted"/>
<evidence type="ECO:0000313" key="1">
    <source>
        <dbReference type="EMBL" id="JAH56418.1"/>
    </source>
</evidence>
<protein>
    <submittedName>
        <fullName evidence="1">Uncharacterized protein</fullName>
    </submittedName>
</protein>
<dbReference type="EMBL" id="GBXM01052159">
    <property type="protein sequence ID" value="JAH56418.1"/>
    <property type="molecule type" value="Transcribed_RNA"/>
</dbReference>
<dbReference type="AlphaFoldDB" id="A0A0E9TUL8"/>
<reference evidence="1" key="2">
    <citation type="journal article" date="2015" name="Fish Shellfish Immunol.">
        <title>Early steps in the European eel (Anguilla anguilla)-Vibrio vulnificus interaction in the gills: Role of the RtxA13 toxin.</title>
        <authorList>
            <person name="Callol A."/>
            <person name="Pajuelo D."/>
            <person name="Ebbesson L."/>
            <person name="Teles M."/>
            <person name="MacKenzie S."/>
            <person name="Amaro C."/>
        </authorList>
    </citation>
    <scope>NUCLEOTIDE SEQUENCE</scope>
</reference>
<reference evidence="1" key="1">
    <citation type="submission" date="2014-11" db="EMBL/GenBank/DDBJ databases">
        <authorList>
            <person name="Amaro Gonzalez C."/>
        </authorList>
    </citation>
    <scope>NUCLEOTIDE SEQUENCE</scope>
</reference>